<keyword evidence="1" id="KW-0175">Coiled coil</keyword>
<comment type="caution">
    <text evidence="2">The sequence shown here is derived from an EMBL/GenBank/DDBJ whole genome shotgun (WGS) entry which is preliminary data.</text>
</comment>
<dbReference type="OrthoDB" id="6235964at2759"/>
<name>A0A2T7PBE6_POMCA</name>
<evidence type="ECO:0000256" key="1">
    <source>
        <dbReference type="SAM" id="Coils"/>
    </source>
</evidence>
<evidence type="ECO:0000313" key="2">
    <source>
        <dbReference type="EMBL" id="PVD30740.1"/>
    </source>
</evidence>
<evidence type="ECO:0000313" key="3">
    <source>
        <dbReference type="Proteomes" id="UP000245119"/>
    </source>
</evidence>
<reference evidence="2 3" key="1">
    <citation type="submission" date="2018-04" db="EMBL/GenBank/DDBJ databases">
        <title>The genome of golden apple snail Pomacea canaliculata provides insight into stress tolerance and invasive adaptation.</title>
        <authorList>
            <person name="Liu C."/>
            <person name="Liu B."/>
            <person name="Ren Y."/>
            <person name="Zhang Y."/>
            <person name="Wang H."/>
            <person name="Li S."/>
            <person name="Jiang F."/>
            <person name="Yin L."/>
            <person name="Zhang G."/>
            <person name="Qian W."/>
            <person name="Fan W."/>
        </authorList>
    </citation>
    <scope>NUCLEOTIDE SEQUENCE [LARGE SCALE GENOMIC DNA]</scope>
    <source>
        <strain evidence="2">SZHN2017</strain>
        <tissue evidence="2">Muscle</tissue>
    </source>
</reference>
<dbReference type="Proteomes" id="UP000245119">
    <property type="component" value="Linkage Group LG5"/>
</dbReference>
<sequence>MTMLQDLDSSETGTVRRRAKTIVTPKMAMESFRLSFLNDDQDVNFDAILGELSELETQLNSTQSELSQTLGRGGPGHLPQCAPLDGRVEGGSDVIQAELDALAAEITQGLSYRKTNGQL</sequence>
<gene>
    <name evidence="2" type="ORF">C0Q70_10015</name>
</gene>
<keyword evidence="3" id="KW-1185">Reference proteome</keyword>
<protein>
    <submittedName>
        <fullName evidence="2">Uncharacterized protein</fullName>
    </submittedName>
</protein>
<accession>A0A2T7PBE6</accession>
<proteinExistence type="predicted"/>
<feature type="coiled-coil region" evidence="1">
    <location>
        <begin position="45"/>
        <end position="72"/>
    </location>
</feature>
<dbReference type="STRING" id="400727.A0A2T7PBE6"/>
<organism evidence="2 3">
    <name type="scientific">Pomacea canaliculata</name>
    <name type="common">Golden apple snail</name>
    <dbReference type="NCBI Taxonomy" id="400727"/>
    <lineage>
        <taxon>Eukaryota</taxon>
        <taxon>Metazoa</taxon>
        <taxon>Spiralia</taxon>
        <taxon>Lophotrochozoa</taxon>
        <taxon>Mollusca</taxon>
        <taxon>Gastropoda</taxon>
        <taxon>Caenogastropoda</taxon>
        <taxon>Architaenioglossa</taxon>
        <taxon>Ampullarioidea</taxon>
        <taxon>Ampullariidae</taxon>
        <taxon>Pomacea</taxon>
    </lineage>
</organism>
<dbReference type="EMBL" id="PZQS01000005">
    <property type="protein sequence ID" value="PVD30740.1"/>
    <property type="molecule type" value="Genomic_DNA"/>
</dbReference>
<dbReference type="AlphaFoldDB" id="A0A2T7PBE6"/>